<reference evidence="1" key="1">
    <citation type="journal article" date="2020" name="Stud. Mycol.">
        <title>101 Dothideomycetes genomes: a test case for predicting lifestyles and emergence of pathogens.</title>
        <authorList>
            <person name="Haridas S."/>
            <person name="Albert R."/>
            <person name="Binder M."/>
            <person name="Bloem J."/>
            <person name="Labutti K."/>
            <person name="Salamov A."/>
            <person name="Andreopoulos B."/>
            <person name="Baker S."/>
            <person name="Barry K."/>
            <person name="Bills G."/>
            <person name="Bluhm B."/>
            <person name="Cannon C."/>
            <person name="Castanera R."/>
            <person name="Culley D."/>
            <person name="Daum C."/>
            <person name="Ezra D."/>
            <person name="Gonzalez J."/>
            <person name="Henrissat B."/>
            <person name="Kuo A."/>
            <person name="Liang C."/>
            <person name="Lipzen A."/>
            <person name="Lutzoni F."/>
            <person name="Magnuson J."/>
            <person name="Mondo S."/>
            <person name="Nolan M."/>
            <person name="Ohm R."/>
            <person name="Pangilinan J."/>
            <person name="Park H.-J."/>
            <person name="Ramirez L."/>
            <person name="Alfaro M."/>
            <person name="Sun H."/>
            <person name="Tritt A."/>
            <person name="Yoshinaga Y."/>
            <person name="Zwiers L.-H."/>
            <person name="Turgeon B."/>
            <person name="Goodwin S."/>
            <person name="Spatafora J."/>
            <person name="Crous P."/>
            <person name="Grigoriev I."/>
        </authorList>
    </citation>
    <scope>NUCLEOTIDE SEQUENCE</scope>
    <source>
        <strain evidence="1">ATCC 200398</strain>
    </source>
</reference>
<evidence type="ECO:0000313" key="1">
    <source>
        <dbReference type="EMBL" id="KAF2463320.1"/>
    </source>
</evidence>
<comment type="caution">
    <text evidence="1">The sequence shown here is derived from an EMBL/GenBank/DDBJ whole genome shotgun (WGS) entry which is preliminary data.</text>
</comment>
<accession>A0ACB6Q8U9</accession>
<dbReference type="EMBL" id="MU003551">
    <property type="protein sequence ID" value="KAF2463320.1"/>
    <property type="molecule type" value="Genomic_DNA"/>
</dbReference>
<gene>
    <name evidence="1" type="ORF">BDR25DRAFT_362869</name>
</gene>
<proteinExistence type="predicted"/>
<name>A0ACB6Q8U9_9PLEO</name>
<dbReference type="Proteomes" id="UP000799755">
    <property type="component" value="Unassembled WGS sequence"/>
</dbReference>
<keyword evidence="2" id="KW-1185">Reference proteome</keyword>
<protein>
    <submittedName>
        <fullName evidence="1">Uncharacterized protein</fullName>
    </submittedName>
</protein>
<sequence>MRGIAFSSQRLVGLRCGLTRLTVYDTRHRYPVNINILSLTLAFAFASARLVENEMSAYLALAMLMPEASRGFRESSSLRQSLTSITSPELNRTCSSDSARFTPSILFSDLSHLKSSGPTDLKSPLTQPAYAPDYRLSQQPSFLFKSWHEKLNPTKY</sequence>
<organism evidence="1 2">
    <name type="scientific">Lindgomyces ingoldianus</name>
    <dbReference type="NCBI Taxonomy" id="673940"/>
    <lineage>
        <taxon>Eukaryota</taxon>
        <taxon>Fungi</taxon>
        <taxon>Dikarya</taxon>
        <taxon>Ascomycota</taxon>
        <taxon>Pezizomycotina</taxon>
        <taxon>Dothideomycetes</taxon>
        <taxon>Pleosporomycetidae</taxon>
        <taxon>Pleosporales</taxon>
        <taxon>Lindgomycetaceae</taxon>
        <taxon>Lindgomyces</taxon>
    </lineage>
</organism>
<evidence type="ECO:0000313" key="2">
    <source>
        <dbReference type="Proteomes" id="UP000799755"/>
    </source>
</evidence>